<comment type="caution">
    <text evidence="3">The sequence shown here is derived from an EMBL/GenBank/DDBJ whole genome shotgun (WGS) entry which is preliminary data.</text>
</comment>
<evidence type="ECO:0000256" key="1">
    <source>
        <dbReference type="SAM" id="MobiDB-lite"/>
    </source>
</evidence>
<evidence type="ECO:0000256" key="2">
    <source>
        <dbReference type="SAM" id="Phobius"/>
    </source>
</evidence>
<sequence length="54" mass="5229">MNASSSRPASTSPASKPARAVPSASCLNQLRTIAGGVLAMAVTYGIGALVGVAV</sequence>
<name>A0A839R317_9MICO</name>
<accession>A0A839R317</accession>
<keyword evidence="2" id="KW-0812">Transmembrane</keyword>
<reference evidence="3 4" key="1">
    <citation type="submission" date="2020-08" db="EMBL/GenBank/DDBJ databases">
        <title>Sequencing the genomes of 1000 actinobacteria strains.</title>
        <authorList>
            <person name="Klenk H.-P."/>
        </authorList>
    </citation>
    <scope>NUCLEOTIDE SEQUENCE [LARGE SCALE GENOMIC DNA]</scope>
    <source>
        <strain evidence="3 4">DSM 23040</strain>
    </source>
</reference>
<protein>
    <submittedName>
        <fullName evidence="3">Uncharacterized protein</fullName>
    </submittedName>
</protein>
<keyword evidence="4" id="KW-1185">Reference proteome</keyword>
<keyword evidence="2" id="KW-1133">Transmembrane helix</keyword>
<evidence type="ECO:0000313" key="4">
    <source>
        <dbReference type="Proteomes" id="UP000568050"/>
    </source>
</evidence>
<dbReference type="AlphaFoldDB" id="A0A839R317"/>
<organism evidence="3 4">
    <name type="scientific">Helcobacillus massiliensis</name>
    <dbReference type="NCBI Taxonomy" id="521392"/>
    <lineage>
        <taxon>Bacteria</taxon>
        <taxon>Bacillati</taxon>
        <taxon>Actinomycetota</taxon>
        <taxon>Actinomycetes</taxon>
        <taxon>Micrococcales</taxon>
        <taxon>Dermabacteraceae</taxon>
        <taxon>Helcobacillus</taxon>
    </lineage>
</organism>
<keyword evidence="2" id="KW-0472">Membrane</keyword>
<proteinExistence type="predicted"/>
<dbReference type="EMBL" id="JACHWP010000010">
    <property type="protein sequence ID" value="MBB3023696.1"/>
    <property type="molecule type" value="Genomic_DNA"/>
</dbReference>
<feature type="region of interest" description="Disordered" evidence="1">
    <location>
        <begin position="1"/>
        <end position="22"/>
    </location>
</feature>
<evidence type="ECO:0000313" key="3">
    <source>
        <dbReference type="EMBL" id="MBB3023696.1"/>
    </source>
</evidence>
<dbReference type="Proteomes" id="UP000568050">
    <property type="component" value="Unassembled WGS sequence"/>
</dbReference>
<dbReference type="RefSeq" id="WP_183377042.1">
    <property type="nucleotide sequence ID" value="NZ_CBCSFZ010000044.1"/>
</dbReference>
<gene>
    <name evidence="3" type="ORF">FHX50_001997</name>
</gene>
<feature type="compositionally biased region" description="Low complexity" evidence="1">
    <location>
        <begin position="1"/>
        <end position="20"/>
    </location>
</feature>
<feature type="transmembrane region" description="Helical" evidence="2">
    <location>
        <begin position="33"/>
        <end position="53"/>
    </location>
</feature>